<protein>
    <submittedName>
        <fullName evidence="1">Uncharacterized protein</fullName>
    </submittedName>
</protein>
<accession>A0A8J3IRZ2</accession>
<reference evidence="1" key="1">
    <citation type="submission" date="2020-10" db="EMBL/GenBank/DDBJ databases">
        <title>Taxonomic study of unclassified bacteria belonging to the class Ktedonobacteria.</title>
        <authorList>
            <person name="Yabe S."/>
            <person name="Wang C.M."/>
            <person name="Zheng Y."/>
            <person name="Sakai Y."/>
            <person name="Cavaletti L."/>
            <person name="Monciardini P."/>
            <person name="Donadio S."/>
        </authorList>
    </citation>
    <scope>NUCLEOTIDE SEQUENCE</scope>
    <source>
        <strain evidence="1">ID150040</strain>
    </source>
</reference>
<dbReference type="EMBL" id="BNJK01000001">
    <property type="protein sequence ID" value="GHO97528.1"/>
    <property type="molecule type" value="Genomic_DNA"/>
</dbReference>
<dbReference type="RefSeq" id="WP_220208068.1">
    <property type="nucleotide sequence ID" value="NZ_BNJK01000001.1"/>
</dbReference>
<sequence>MKAILVDPIILLVPPPSAGEQEITQWISHLQRWLREVDTSPFQWYHCAALILKHLPYTHLPNLQTLRLWQRRYHLDIDIHAIIHVFTTFSLQDSRSLKEALEREILAAGSLIEATCNNIVPSQAITREPTPLQGDLAGLLALAAASKSKQIPLACTLAIATAMLPSPTKTLEVFGEASFLSPREELYEQRFGEAFPLLFTPEEMEPLPIIALWKLGETGVRQAIAAQGSKYWSERTLLSFTFGPHFFASIQQHRLETNRIVLTKFIYFAAAIAANAIKDLNCHLHPLYEADPPSPPRIRKRDGAKAWRLELVPKGAGWRLHYWHIPSPNGGTIEFDRILKKHDSEEIE</sequence>
<organism evidence="1 2">
    <name type="scientific">Reticulibacter mediterranei</name>
    <dbReference type="NCBI Taxonomy" id="2778369"/>
    <lineage>
        <taxon>Bacteria</taxon>
        <taxon>Bacillati</taxon>
        <taxon>Chloroflexota</taxon>
        <taxon>Ktedonobacteria</taxon>
        <taxon>Ktedonobacterales</taxon>
        <taxon>Reticulibacteraceae</taxon>
        <taxon>Reticulibacter</taxon>
    </lineage>
</organism>
<dbReference type="Proteomes" id="UP000597444">
    <property type="component" value="Unassembled WGS sequence"/>
</dbReference>
<gene>
    <name evidence="1" type="ORF">KSF_075760</name>
</gene>
<evidence type="ECO:0000313" key="1">
    <source>
        <dbReference type="EMBL" id="GHO97528.1"/>
    </source>
</evidence>
<dbReference type="AlphaFoldDB" id="A0A8J3IRZ2"/>
<keyword evidence="2" id="KW-1185">Reference proteome</keyword>
<evidence type="ECO:0000313" key="2">
    <source>
        <dbReference type="Proteomes" id="UP000597444"/>
    </source>
</evidence>
<proteinExistence type="predicted"/>
<name>A0A8J3IRZ2_9CHLR</name>
<comment type="caution">
    <text evidence="1">The sequence shown here is derived from an EMBL/GenBank/DDBJ whole genome shotgun (WGS) entry which is preliminary data.</text>
</comment>